<feature type="repeat" description="WD" evidence="5">
    <location>
        <begin position="196"/>
        <end position="237"/>
    </location>
</feature>
<proteinExistence type="predicted"/>
<protein>
    <submittedName>
        <fullName evidence="7">WD40 repeat-like protein</fullName>
    </submittedName>
</protein>
<reference evidence="7 8" key="1">
    <citation type="journal article" date="2018" name="Nat. Ecol. Evol.">
        <title>Pezizomycetes genomes reveal the molecular basis of ectomycorrhizal truffle lifestyle.</title>
        <authorList>
            <person name="Murat C."/>
            <person name="Payen T."/>
            <person name="Noel B."/>
            <person name="Kuo A."/>
            <person name="Morin E."/>
            <person name="Chen J."/>
            <person name="Kohler A."/>
            <person name="Krizsan K."/>
            <person name="Balestrini R."/>
            <person name="Da Silva C."/>
            <person name="Montanini B."/>
            <person name="Hainaut M."/>
            <person name="Levati E."/>
            <person name="Barry K.W."/>
            <person name="Belfiori B."/>
            <person name="Cichocki N."/>
            <person name="Clum A."/>
            <person name="Dockter R.B."/>
            <person name="Fauchery L."/>
            <person name="Guy J."/>
            <person name="Iotti M."/>
            <person name="Le Tacon F."/>
            <person name="Lindquist E.A."/>
            <person name="Lipzen A."/>
            <person name="Malagnac F."/>
            <person name="Mello A."/>
            <person name="Molinier V."/>
            <person name="Miyauchi S."/>
            <person name="Poulain J."/>
            <person name="Riccioni C."/>
            <person name="Rubini A."/>
            <person name="Sitrit Y."/>
            <person name="Splivallo R."/>
            <person name="Traeger S."/>
            <person name="Wang M."/>
            <person name="Zifcakova L."/>
            <person name="Wipf D."/>
            <person name="Zambonelli A."/>
            <person name="Paolocci F."/>
            <person name="Nowrousian M."/>
            <person name="Ottonello S."/>
            <person name="Baldrian P."/>
            <person name="Spatafora J.W."/>
            <person name="Henrissat B."/>
            <person name="Nagy L.G."/>
            <person name="Aury J.M."/>
            <person name="Wincker P."/>
            <person name="Grigoriev I.V."/>
            <person name="Bonfante P."/>
            <person name="Martin F.M."/>
        </authorList>
    </citation>
    <scope>NUCLEOTIDE SEQUENCE [LARGE SCALE GENOMIC DNA]</scope>
    <source>
        <strain evidence="7 8">RN42</strain>
    </source>
</reference>
<gene>
    <name evidence="7" type="ORF">BJ508DRAFT_375402</name>
</gene>
<evidence type="ECO:0000256" key="5">
    <source>
        <dbReference type="PROSITE-ProRule" id="PRU00221"/>
    </source>
</evidence>
<evidence type="ECO:0000313" key="8">
    <source>
        <dbReference type="Proteomes" id="UP000275078"/>
    </source>
</evidence>
<feature type="region of interest" description="Disordered" evidence="6">
    <location>
        <begin position="1"/>
        <end position="73"/>
    </location>
</feature>
<feature type="repeat" description="WD" evidence="5">
    <location>
        <begin position="280"/>
        <end position="313"/>
    </location>
</feature>
<dbReference type="InterPro" id="IPR019775">
    <property type="entry name" value="WD40_repeat_CS"/>
</dbReference>
<organism evidence="7 8">
    <name type="scientific">Ascobolus immersus RN42</name>
    <dbReference type="NCBI Taxonomy" id="1160509"/>
    <lineage>
        <taxon>Eukaryota</taxon>
        <taxon>Fungi</taxon>
        <taxon>Dikarya</taxon>
        <taxon>Ascomycota</taxon>
        <taxon>Pezizomycotina</taxon>
        <taxon>Pezizomycetes</taxon>
        <taxon>Pezizales</taxon>
        <taxon>Ascobolaceae</taxon>
        <taxon>Ascobolus</taxon>
    </lineage>
</organism>
<feature type="repeat" description="WD" evidence="5">
    <location>
        <begin position="406"/>
        <end position="440"/>
    </location>
</feature>
<dbReference type="Gene3D" id="2.130.10.10">
    <property type="entry name" value="YVTN repeat-like/Quinoprotein amine dehydrogenase"/>
    <property type="match status" value="1"/>
</dbReference>
<feature type="repeat" description="WD" evidence="5">
    <location>
        <begin position="238"/>
        <end position="279"/>
    </location>
</feature>
<name>A0A3N4IFH8_ASCIM</name>
<accession>A0A3N4IFH8</accession>
<evidence type="ECO:0000313" key="7">
    <source>
        <dbReference type="EMBL" id="RPA82900.1"/>
    </source>
</evidence>
<keyword evidence="3" id="KW-0677">Repeat</keyword>
<dbReference type="SMART" id="SM00320">
    <property type="entry name" value="WD40"/>
    <property type="match status" value="6"/>
</dbReference>
<feature type="compositionally biased region" description="Acidic residues" evidence="6">
    <location>
        <begin position="59"/>
        <end position="69"/>
    </location>
</feature>
<evidence type="ECO:0000256" key="3">
    <source>
        <dbReference type="ARBA" id="ARBA00022737"/>
    </source>
</evidence>
<sequence length="532" mass="59187">MSSFFTTPKKRKSSAPDTSRSKRSKAPRESTKKPARKPTVEDDEDISSGSDVEKNAALTDEEVEDEEEKNETAAERRLRLAQQYLENIQEEIDADEAVGFNAEDVDREIIASRLKDSVAEKKGKVYRFLAATYDYSKATASKFRMDTKTVASVAVCLPHIYTVTKDRYIVKWKIDGWKKPKRVAYVRGSRKYDVDHDGHIDDILTVAASSDGKFVVTGGKDHRMIVWDAETLKPLRVFKQHRAAVTGLAFRRNTNQLYSCSADRTCKVWSLDELAYIETLFGHQDEILGIAALAAERCVTVGSRDRTARLWKVVDETQLVFRGGGEGKRGNGFAEGSMDCVSMVDDDHFVTGSDNGMICFWSVHKKKPVATIPAAHGTYIPLAQGEQTAEEVSTDVPLPPVRPREITALAALPYSDIFFSGSYDGYIRAWQISEDKRKVLPLGRVGVPVANSTEVMEIDTQDNDTKKEDPERNVKGIINGLAVFEAPDSEEDLAVVAGVGKEFRLGRWASMEGQNSAVIFRIRKASMYAGSE</sequence>
<dbReference type="InterPro" id="IPR001680">
    <property type="entry name" value="WD40_rpt"/>
</dbReference>
<dbReference type="GO" id="GO:0032040">
    <property type="term" value="C:small-subunit processome"/>
    <property type="evidence" value="ECO:0007669"/>
    <property type="project" value="TreeGrafter"/>
</dbReference>
<keyword evidence="4" id="KW-0539">Nucleus</keyword>
<keyword evidence="2 5" id="KW-0853">WD repeat</keyword>
<dbReference type="Proteomes" id="UP000275078">
    <property type="component" value="Unassembled WGS sequence"/>
</dbReference>
<dbReference type="OrthoDB" id="189968at2759"/>
<dbReference type="InterPro" id="IPR015943">
    <property type="entry name" value="WD40/YVTN_repeat-like_dom_sf"/>
</dbReference>
<dbReference type="AlphaFoldDB" id="A0A3N4IFH8"/>
<dbReference type="PROSITE" id="PS50082">
    <property type="entry name" value="WD_REPEATS_2"/>
    <property type="match status" value="4"/>
</dbReference>
<keyword evidence="8" id="KW-1185">Reference proteome</keyword>
<evidence type="ECO:0000256" key="1">
    <source>
        <dbReference type="ARBA" id="ARBA00004123"/>
    </source>
</evidence>
<dbReference type="PROSITE" id="PS00678">
    <property type="entry name" value="WD_REPEATS_1"/>
    <property type="match status" value="1"/>
</dbReference>
<dbReference type="GO" id="GO:0034511">
    <property type="term" value="F:U3 snoRNA binding"/>
    <property type="evidence" value="ECO:0007669"/>
    <property type="project" value="InterPro"/>
</dbReference>
<evidence type="ECO:0000256" key="4">
    <source>
        <dbReference type="ARBA" id="ARBA00023242"/>
    </source>
</evidence>
<dbReference type="PROSITE" id="PS50294">
    <property type="entry name" value="WD_REPEATS_REGION"/>
    <property type="match status" value="2"/>
</dbReference>
<dbReference type="PANTHER" id="PTHR19865:SF0">
    <property type="entry name" value="U3 SMALL NUCLEOLAR RNA-INTERACTING PROTEIN 2"/>
    <property type="match status" value="1"/>
</dbReference>
<evidence type="ECO:0000256" key="2">
    <source>
        <dbReference type="ARBA" id="ARBA00022574"/>
    </source>
</evidence>
<dbReference type="STRING" id="1160509.A0A3N4IFH8"/>
<dbReference type="EMBL" id="ML119668">
    <property type="protein sequence ID" value="RPA82900.1"/>
    <property type="molecule type" value="Genomic_DNA"/>
</dbReference>
<comment type="subcellular location">
    <subcellularLocation>
        <location evidence="1">Nucleus</location>
    </subcellularLocation>
</comment>
<dbReference type="PANTHER" id="PTHR19865">
    <property type="entry name" value="U3 SMALL NUCLEOLAR RNA INTERACTING PROTEIN 2"/>
    <property type="match status" value="1"/>
</dbReference>
<dbReference type="SUPFAM" id="SSF50978">
    <property type="entry name" value="WD40 repeat-like"/>
    <property type="match status" value="1"/>
</dbReference>
<dbReference type="InterPro" id="IPR039241">
    <property type="entry name" value="Rrp9-like"/>
</dbReference>
<dbReference type="Pfam" id="PF00400">
    <property type="entry name" value="WD40"/>
    <property type="match status" value="4"/>
</dbReference>
<dbReference type="InterPro" id="IPR036322">
    <property type="entry name" value="WD40_repeat_dom_sf"/>
</dbReference>
<evidence type="ECO:0000256" key="6">
    <source>
        <dbReference type="SAM" id="MobiDB-lite"/>
    </source>
</evidence>